<evidence type="ECO:0008006" key="4">
    <source>
        <dbReference type="Google" id="ProtNLM"/>
    </source>
</evidence>
<dbReference type="RefSeq" id="XP_033578715.1">
    <property type="nucleotide sequence ID" value="XM_033725362.1"/>
</dbReference>
<dbReference type="Proteomes" id="UP000504636">
    <property type="component" value="Unplaced"/>
</dbReference>
<dbReference type="Pfam" id="PF26639">
    <property type="entry name" value="Het-6_barrel"/>
    <property type="match status" value="1"/>
</dbReference>
<evidence type="ECO:0000313" key="2">
    <source>
        <dbReference type="Proteomes" id="UP000504636"/>
    </source>
</evidence>
<dbReference type="PANTHER" id="PTHR24148:SF73">
    <property type="entry name" value="HET DOMAIN PROTEIN (AFU_ORTHOLOGUE AFUA_8G01020)"/>
    <property type="match status" value="1"/>
</dbReference>
<reference evidence="3" key="3">
    <citation type="submission" date="2025-04" db="UniProtKB">
        <authorList>
            <consortium name="RefSeq"/>
        </authorList>
    </citation>
    <scope>IDENTIFICATION</scope>
    <source>
        <strain evidence="3">CBS 304.34</strain>
    </source>
</reference>
<dbReference type="PANTHER" id="PTHR24148">
    <property type="entry name" value="ANKYRIN REPEAT DOMAIN-CONTAINING PROTEIN 39 HOMOLOG-RELATED"/>
    <property type="match status" value="1"/>
</dbReference>
<keyword evidence="2" id="KW-1185">Reference proteome</keyword>
<proteinExistence type="predicted"/>
<protein>
    <recommendedName>
        <fullName evidence="4">Heterokaryon incompatibility domain-containing protein</fullName>
    </recommendedName>
</protein>
<evidence type="ECO:0000313" key="3">
    <source>
        <dbReference type="RefSeq" id="XP_033578715.1"/>
    </source>
</evidence>
<dbReference type="InterPro" id="IPR052895">
    <property type="entry name" value="HetReg/Transcr_Mod"/>
</dbReference>
<evidence type="ECO:0000313" key="1">
    <source>
        <dbReference type="EMBL" id="KAF2811751.1"/>
    </source>
</evidence>
<sequence length="472" mass="53218">MAKLLRSAYLMAANGDNRRIEQMSPNDVARYEIPISAIHANTSFRALMTLLNRPWFQRVWIIQEAAVPSEVELLCGSHSIRWDEFVEMMRFIGTFGLEYIFTNMGGSRSTWTLIVAVRAVIQGGKDIPLLDLLWLSKESLATDPRDRIFALCGLSSNAAQSGLNIEINYSPTQTPLHVFQKTAVAMIRHSRNLDILTIPRRSDKLNPLGLPSWVPDWSSNHEVYALCERNLRQPSDSLPKNDFAASSSTDYELLLTANGRQLIVSGVYIDCMEKLGPSCDFGEVNDATEKAKIDGERTLAWMDITHAESNELYKTGESRLDAYWQTFYGGHYGISYEEAKSLFFEHYRRLTRNHLWLRLGLSRYMGLYKAVNFVDSAVQYLSNGTGNLHRHNKLMAIQRFRRMGVSKTGYICLAPSIAEPGDSIFVLKGGAVPFLLRPSESGSWELIGEAYVHGIMKGEVWSEADCQSIHIG</sequence>
<dbReference type="EMBL" id="MU003698">
    <property type="protein sequence ID" value="KAF2811751.1"/>
    <property type="molecule type" value="Genomic_DNA"/>
</dbReference>
<name>A0A6A6YSJ3_9PEZI</name>
<organism evidence="1">
    <name type="scientific">Mytilinidion resinicola</name>
    <dbReference type="NCBI Taxonomy" id="574789"/>
    <lineage>
        <taxon>Eukaryota</taxon>
        <taxon>Fungi</taxon>
        <taxon>Dikarya</taxon>
        <taxon>Ascomycota</taxon>
        <taxon>Pezizomycotina</taxon>
        <taxon>Dothideomycetes</taxon>
        <taxon>Pleosporomycetidae</taxon>
        <taxon>Mytilinidiales</taxon>
        <taxon>Mytilinidiaceae</taxon>
        <taxon>Mytilinidion</taxon>
    </lineage>
</organism>
<reference evidence="3" key="2">
    <citation type="submission" date="2020-04" db="EMBL/GenBank/DDBJ databases">
        <authorList>
            <consortium name="NCBI Genome Project"/>
        </authorList>
    </citation>
    <scope>NUCLEOTIDE SEQUENCE</scope>
    <source>
        <strain evidence="3">CBS 304.34</strain>
    </source>
</reference>
<dbReference type="OrthoDB" id="5416609at2759"/>
<gene>
    <name evidence="1 3" type="ORF">BDZ99DRAFT_519003</name>
</gene>
<reference evidence="1 3" key="1">
    <citation type="journal article" date="2020" name="Stud. Mycol.">
        <title>101 Dothideomycetes genomes: a test case for predicting lifestyles and emergence of pathogens.</title>
        <authorList>
            <person name="Haridas S."/>
            <person name="Albert R."/>
            <person name="Binder M."/>
            <person name="Bloem J."/>
            <person name="Labutti K."/>
            <person name="Salamov A."/>
            <person name="Andreopoulos B."/>
            <person name="Baker S."/>
            <person name="Barry K."/>
            <person name="Bills G."/>
            <person name="Bluhm B."/>
            <person name="Cannon C."/>
            <person name="Castanera R."/>
            <person name="Culley D."/>
            <person name="Daum C."/>
            <person name="Ezra D."/>
            <person name="Gonzalez J."/>
            <person name="Henrissat B."/>
            <person name="Kuo A."/>
            <person name="Liang C."/>
            <person name="Lipzen A."/>
            <person name="Lutzoni F."/>
            <person name="Magnuson J."/>
            <person name="Mondo S."/>
            <person name="Nolan M."/>
            <person name="Ohm R."/>
            <person name="Pangilinan J."/>
            <person name="Park H.-J."/>
            <person name="Ramirez L."/>
            <person name="Alfaro M."/>
            <person name="Sun H."/>
            <person name="Tritt A."/>
            <person name="Yoshinaga Y."/>
            <person name="Zwiers L.-H."/>
            <person name="Turgeon B."/>
            <person name="Goodwin S."/>
            <person name="Spatafora J."/>
            <person name="Crous P."/>
            <person name="Grigoriev I."/>
        </authorList>
    </citation>
    <scope>NUCLEOTIDE SEQUENCE</scope>
    <source>
        <strain evidence="1 3">CBS 304.34</strain>
    </source>
</reference>
<dbReference type="AlphaFoldDB" id="A0A6A6YSJ3"/>
<dbReference type="GeneID" id="54466255"/>
<accession>A0A6A6YSJ3</accession>